<dbReference type="InterPro" id="IPR040382">
    <property type="entry name" value="NOL10/Enp2"/>
</dbReference>
<dbReference type="SUPFAM" id="SSF50978">
    <property type="entry name" value="WD40 repeat-like"/>
    <property type="match status" value="1"/>
</dbReference>
<dbReference type="PANTHER" id="PTHR14927">
    <property type="entry name" value="NUCLEOLAR PROTEIN 10"/>
    <property type="match status" value="1"/>
</dbReference>
<protein>
    <submittedName>
        <fullName evidence="1">Uncharacterized protein</fullName>
    </submittedName>
</protein>
<comment type="caution">
    <text evidence="1">The sequence shown here is derived from an EMBL/GenBank/DDBJ whole genome shotgun (WGS) entry which is preliminary data.</text>
</comment>
<organism evidence="1 2">
    <name type="scientific">Rhododendron griersonianum</name>
    <dbReference type="NCBI Taxonomy" id="479676"/>
    <lineage>
        <taxon>Eukaryota</taxon>
        <taxon>Viridiplantae</taxon>
        <taxon>Streptophyta</taxon>
        <taxon>Embryophyta</taxon>
        <taxon>Tracheophyta</taxon>
        <taxon>Spermatophyta</taxon>
        <taxon>Magnoliopsida</taxon>
        <taxon>eudicotyledons</taxon>
        <taxon>Gunneridae</taxon>
        <taxon>Pentapetalae</taxon>
        <taxon>asterids</taxon>
        <taxon>Ericales</taxon>
        <taxon>Ericaceae</taxon>
        <taxon>Ericoideae</taxon>
        <taxon>Rhodoreae</taxon>
        <taxon>Rhododendron</taxon>
    </lineage>
</organism>
<name>A0AAV6J8P8_9ERIC</name>
<sequence>MYVTAAGGGEGGVPLLLELLPGAVRDREFAGLEEGGRDGGVLGGDGGTEELLRRESYFVKFSKRHGLVACGGEDDAVECFDMRVRSSVGRNVVSPAGDIDQVANLLLDLQVTAVEFDGEGGYLMSIGVVRERYGSPISNIKWHQTLNSVPAKLITTDNKIVRIWDPETLSNTPIFF</sequence>
<gene>
    <name evidence="1" type="ORF">RHGRI_023825</name>
</gene>
<evidence type="ECO:0000313" key="1">
    <source>
        <dbReference type="EMBL" id="KAG5536162.1"/>
    </source>
</evidence>
<dbReference type="Proteomes" id="UP000823749">
    <property type="component" value="Chromosome 8"/>
</dbReference>
<dbReference type="GO" id="GO:0030686">
    <property type="term" value="C:90S preribosome"/>
    <property type="evidence" value="ECO:0007669"/>
    <property type="project" value="TreeGrafter"/>
</dbReference>
<dbReference type="AlphaFoldDB" id="A0AAV6J8P8"/>
<reference evidence="1" key="1">
    <citation type="submission" date="2020-08" db="EMBL/GenBank/DDBJ databases">
        <title>Plant Genome Project.</title>
        <authorList>
            <person name="Zhang R.-G."/>
        </authorList>
    </citation>
    <scope>NUCLEOTIDE SEQUENCE</scope>
    <source>
        <strain evidence="1">WSP0</strain>
        <tissue evidence="1">Leaf</tissue>
    </source>
</reference>
<dbReference type="GO" id="GO:0000462">
    <property type="term" value="P:maturation of SSU-rRNA from tricistronic rRNA transcript (SSU-rRNA, 5.8S rRNA, LSU-rRNA)"/>
    <property type="evidence" value="ECO:0007669"/>
    <property type="project" value="TreeGrafter"/>
</dbReference>
<dbReference type="EMBL" id="JACTNZ010000008">
    <property type="protein sequence ID" value="KAG5536162.1"/>
    <property type="molecule type" value="Genomic_DNA"/>
</dbReference>
<dbReference type="GO" id="GO:0032040">
    <property type="term" value="C:small-subunit processome"/>
    <property type="evidence" value="ECO:0007669"/>
    <property type="project" value="TreeGrafter"/>
</dbReference>
<evidence type="ECO:0000313" key="2">
    <source>
        <dbReference type="Proteomes" id="UP000823749"/>
    </source>
</evidence>
<keyword evidence="2" id="KW-1185">Reference proteome</keyword>
<accession>A0AAV6J8P8</accession>
<proteinExistence type="predicted"/>
<dbReference type="InterPro" id="IPR036322">
    <property type="entry name" value="WD40_repeat_dom_sf"/>
</dbReference>
<dbReference type="PANTHER" id="PTHR14927:SF0">
    <property type="entry name" value="NUCLEOLAR PROTEIN 10"/>
    <property type="match status" value="1"/>
</dbReference>